<reference evidence="9" key="1">
    <citation type="submission" date="2022-11" db="UniProtKB">
        <authorList>
            <consortium name="WormBaseParasite"/>
        </authorList>
    </citation>
    <scope>IDENTIFICATION</scope>
</reference>
<dbReference type="SUPFAM" id="SSF56112">
    <property type="entry name" value="Protein kinase-like (PK-like)"/>
    <property type="match status" value="1"/>
</dbReference>
<dbReference type="FunFam" id="1.10.510.10:FF:000082">
    <property type="entry name" value="Shaggy-related protein kinase kappa"/>
    <property type="match status" value="1"/>
</dbReference>
<keyword evidence="2" id="KW-0723">Serine/threonine-protein kinase</keyword>
<sequence>LTNSGEAVAIKKVLQDGRFKHRELQIMRVLDHKNVVQLKSYFYSHGANDAEVYLNLILEYIPETVDHVERHYSRLRQPIPLIYVKLYSFQLFRALAYIHNIGVCHRDIKPQSLLIDPITSVLKLCDFGSAKYLVEGESNLSYICSRYYRAPELMFGATNYKHSIDVWSAGTVLAELLLGQPIFFGTCCLDQLVEIVKVLGTPTMNQIMEMNPNYVQLQLPFVEAVSWSRIFRPGTCAEAIELISVLLVYSPERRMKPLAACVYPFFDELRTGSRSCHSHLCRFHDRRVGCRGEPNVGTSSSGIIVSSRRREKRHWSGRRFIRCAQDWLKASEEGLKQASSVSRFVFLIKQN</sequence>
<evidence type="ECO:0000259" key="7">
    <source>
        <dbReference type="PROSITE" id="PS50011"/>
    </source>
</evidence>
<dbReference type="InterPro" id="IPR000719">
    <property type="entry name" value="Prot_kinase_dom"/>
</dbReference>
<keyword evidence="4" id="KW-0547">Nucleotide-binding</keyword>
<evidence type="ECO:0000256" key="1">
    <source>
        <dbReference type="ARBA" id="ARBA00005527"/>
    </source>
</evidence>
<protein>
    <submittedName>
        <fullName evidence="9">Protein kinase domain-containing protein</fullName>
    </submittedName>
</protein>
<dbReference type="GO" id="GO:0005524">
    <property type="term" value="F:ATP binding"/>
    <property type="evidence" value="ECO:0007669"/>
    <property type="project" value="UniProtKB-KW"/>
</dbReference>
<dbReference type="PROSITE" id="PS50011">
    <property type="entry name" value="PROTEIN_KINASE_DOM"/>
    <property type="match status" value="1"/>
</dbReference>
<dbReference type="AlphaFoldDB" id="A0A915A2U4"/>
<keyword evidence="3" id="KW-0808">Transferase</keyword>
<dbReference type="InterPro" id="IPR050591">
    <property type="entry name" value="GSK-3"/>
</dbReference>
<dbReference type="WBParaSite" id="PgE028_g001_t03">
    <property type="protein sequence ID" value="PgE028_g001_t03"/>
    <property type="gene ID" value="PgE028_g001"/>
</dbReference>
<dbReference type="GO" id="GO:0032436">
    <property type="term" value="P:positive regulation of proteasomal ubiquitin-dependent protein catabolic process"/>
    <property type="evidence" value="ECO:0007669"/>
    <property type="project" value="TreeGrafter"/>
</dbReference>
<dbReference type="GO" id="GO:0090090">
    <property type="term" value="P:negative regulation of canonical Wnt signaling pathway"/>
    <property type="evidence" value="ECO:0007669"/>
    <property type="project" value="TreeGrafter"/>
</dbReference>
<dbReference type="Pfam" id="PF00069">
    <property type="entry name" value="Pkinase"/>
    <property type="match status" value="1"/>
</dbReference>
<dbReference type="GO" id="GO:0005634">
    <property type="term" value="C:nucleus"/>
    <property type="evidence" value="ECO:0007669"/>
    <property type="project" value="TreeGrafter"/>
</dbReference>
<dbReference type="Proteomes" id="UP000887569">
    <property type="component" value="Unplaced"/>
</dbReference>
<dbReference type="InterPro" id="IPR011009">
    <property type="entry name" value="Kinase-like_dom_sf"/>
</dbReference>
<dbReference type="GO" id="GO:0030424">
    <property type="term" value="C:axon"/>
    <property type="evidence" value="ECO:0007669"/>
    <property type="project" value="TreeGrafter"/>
</dbReference>
<dbReference type="GO" id="GO:0030154">
    <property type="term" value="P:cell differentiation"/>
    <property type="evidence" value="ECO:0007669"/>
    <property type="project" value="TreeGrafter"/>
</dbReference>
<feature type="domain" description="Protein kinase" evidence="7">
    <location>
        <begin position="1"/>
        <end position="266"/>
    </location>
</feature>
<keyword evidence="8" id="KW-1185">Reference proteome</keyword>
<dbReference type="PANTHER" id="PTHR24057">
    <property type="entry name" value="GLYCOGEN SYNTHASE KINASE-3 ALPHA"/>
    <property type="match status" value="1"/>
</dbReference>
<dbReference type="GO" id="GO:0007165">
    <property type="term" value="P:signal transduction"/>
    <property type="evidence" value="ECO:0007669"/>
    <property type="project" value="TreeGrafter"/>
</dbReference>
<evidence type="ECO:0000256" key="6">
    <source>
        <dbReference type="ARBA" id="ARBA00022840"/>
    </source>
</evidence>
<dbReference type="CDD" id="cd14137">
    <property type="entry name" value="STKc_GSK3"/>
    <property type="match status" value="1"/>
</dbReference>
<dbReference type="Gene3D" id="1.10.510.10">
    <property type="entry name" value="Transferase(Phosphotransferase) domain 1"/>
    <property type="match status" value="1"/>
</dbReference>
<evidence type="ECO:0000256" key="4">
    <source>
        <dbReference type="ARBA" id="ARBA00022741"/>
    </source>
</evidence>
<dbReference type="InterPro" id="IPR039192">
    <property type="entry name" value="STKc_GSK3"/>
</dbReference>
<evidence type="ECO:0000313" key="9">
    <source>
        <dbReference type="WBParaSite" id="PgE028_g001_t03"/>
    </source>
</evidence>
<comment type="similarity">
    <text evidence="1">Belongs to the protein kinase superfamily. CMGC Ser/Thr protein kinase family. GSK-3 subfamily.</text>
</comment>
<evidence type="ECO:0000256" key="3">
    <source>
        <dbReference type="ARBA" id="ARBA00022679"/>
    </source>
</evidence>
<proteinExistence type="inferred from homology"/>
<keyword evidence="6" id="KW-0067">ATP-binding</keyword>
<dbReference type="GO" id="GO:0005829">
    <property type="term" value="C:cytosol"/>
    <property type="evidence" value="ECO:0007669"/>
    <property type="project" value="TreeGrafter"/>
</dbReference>
<dbReference type="GO" id="GO:0004674">
    <property type="term" value="F:protein serine/threonine kinase activity"/>
    <property type="evidence" value="ECO:0007669"/>
    <property type="project" value="UniProtKB-KW"/>
</dbReference>
<keyword evidence="5" id="KW-0418">Kinase</keyword>
<name>A0A915A2U4_PARUN</name>
<evidence type="ECO:0000313" key="8">
    <source>
        <dbReference type="Proteomes" id="UP000887569"/>
    </source>
</evidence>
<dbReference type="Gene3D" id="3.30.200.20">
    <property type="entry name" value="Phosphorylase Kinase, domain 1"/>
    <property type="match status" value="1"/>
</dbReference>
<evidence type="ECO:0000256" key="2">
    <source>
        <dbReference type="ARBA" id="ARBA00022527"/>
    </source>
</evidence>
<dbReference type="GO" id="GO:0070507">
    <property type="term" value="P:regulation of microtubule cytoskeleton organization"/>
    <property type="evidence" value="ECO:0007669"/>
    <property type="project" value="TreeGrafter"/>
</dbReference>
<evidence type="ECO:0000256" key="5">
    <source>
        <dbReference type="ARBA" id="ARBA00022777"/>
    </source>
</evidence>
<dbReference type="PANTHER" id="PTHR24057:SF0">
    <property type="entry name" value="PROTEIN KINASE SHAGGY-RELATED"/>
    <property type="match status" value="1"/>
</dbReference>
<organism evidence="8 9">
    <name type="scientific">Parascaris univalens</name>
    <name type="common">Nematode worm</name>
    <dbReference type="NCBI Taxonomy" id="6257"/>
    <lineage>
        <taxon>Eukaryota</taxon>
        <taxon>Metazoa</taxon>
        <taxon>Ecdysozoa</taxon>
        <taxon>Nematoda</taxon>
        <taxon>Chromadorea</taxon>
        <taxon>Rhabditida</taxon>
        <taxon>Spirurina</taxon>
        <taxon>Ascaridomorpha</taxon>
        <taxon>Ascaridoidea</taxon>
        <taxon>Ascarididae</taxon>
        <taxon>Parascaris</taxon>
    </lineage>
</organism>
<accession>A0A915A2U4</accession>